<organism evidence="1 2">
    <name type="scientific">Geoanaerobacter pelophilus</name>
    <dbReference type="NCBI Taxonomy" id="60036"/>
    <lineage>
        <taxon>Bacteria</taxon>
        <taxon>Pseudomonadati</taxon>
        <taxon>Thermodesulfobacteriota</taxon>
        <taxon>Desulfuromonadia</taxon>
        <taxon>Geobacterales</taxon>
        <taxon>Geobacteraceae</taxon>
        <taxon>Geoanaerobacter</taxon>
    </lineage>
</organism>
<protein>
    <submittedName>
        <fullName evidence="1">Uncharacterized protein</fullName>
    </submittedName>
</protein>
<evidence type="ECO:0000313" key="1">
    <source>
        <dbReference type="EMBL" id="GAW66126.1"/>
    </source>
</evidence>
<name>A0ABQ0MG99_9BACT</name>
<comment type="caution">
    <text evidence="1">The sequence shown here is derived from an EMBL/GenBank/DDBJ whole genome shotgun (WGS) entry which is preliminary data.</text>
</comment>
<proteinExistence type="predicted"/>
<accession>A0ABQ0MG99</accession>
<dbReference type="EMBL" id="BDQG01000001">
    <property type="protein sequence ID" value="GAW66126.1"/>
    <property type="molecule type" value="Genomic_DNA"/>
</dbReference>
<dbReference type="Proteomes" id="UP000194153">
    <property type="component" value="Unassembled WGS sequence"/>
</dbReference>
<keyword evidence="2" id="KW-1185">Reference proteome</keyword>
<reference evidence="2" key="2">
    <citation type="submission" date="2017-05" db="EMBL/GenBank/DDBJ databases">
        <title>Draft genome sequence of Geobacter pelophilus, a iron(III)-reducing bacteria.</title>
        <authorList>
            <person name="Aoyagi T."/>
            <person name="Koike H."/>
            <person name="Morita T."/>
            <person name="Sato Y."/>
            <person name="Habe H."/>
            <person name="Hori T."/>
        </authorList>
    </citation>
    <scope>NUCLEOTIDE SEQUENCE [LARGE SCALE GENOMIC DNA]</scope>
    <source>
        <strain evidence="2">Drf2</strain>
    </source>
</reference>
<gene>
    <name evidence="1" type="ORF">GPEL0_01r1353</name>
</gene>
<reference evidence="1 2" key="1">
    <citation type="submission" date="2017-04" db="EMBL/GenBank/DDBJ databases">
        <authorList>
            <consortium name="Geobacter pelophilus Genome Sequencing"/>
            <person name="Aoyagi T."/>
            <person name="Koike H."/>
            <person name="Hori T."/>
        </authorList>
    </citation>
    <scope>NUCLEOTIDE SEQUENCE [LARGE SCALE GENOMIC DNA]</scope>
    <source>
        <strain evidence="1 2">Drf2</strain>
    </source>
</reference>
<evidence type="ECO:0000313" key="2">
    <source>
        <dbReference type="Proteomes" id="UP000194153"/>
    </source>
</evidence>
<sequence>MANEKLALEVIEEGNTEVTTEGLGCCWCLFMFYYTDQ</sequence>